<dbReference type="AlphaFoldDB" id="A0A915L8W0"/>
<name>A0A915L8W0_ROMCU</name>
<reference evidence="3" key="1">
    <citation type="submission" date="2022-11" db="UniProtKB">
        <authorList>
            <consortium name="WormBaseParasite"/>
        </authorList>
    </citation>
    <scope>IDENTIFICATION</scope>
</reference>
<feature type="compositionally biased region" description="Basic and acidic residues" evidence="1">
    <location>
        <begin position="67"/>
        <end position="89"/>
    </location>
</feature>
<dbReference type="Proteomes" id="UP000887565">
    <property type="component" value="Unplaced"/>
</dbReference>
<evidence type="ECO:0000313" key="2">
    <source>
        <dbReference type="Proteomes" id="UP000887565"/>
    </source>
</evidence>
<keyword evidence="2" id="KW-1185">Reference proteome</keyword>
<feature type="region of interest" description="Disordered" evidence="1">
    <location>
        <begin position="67"/>
        <end position="90"/>
    </location>
</feature>
<sequence length="186" mass="21105">MRVEIYRLCHRQCCQAQMAPVKTPCRDSSQYECGHVVRDGRLLFSARGVVVISEILIQCERSVRSTDMHGHDDADTKAAEKRDSEDRPSCDSQWRLCLRGTLSQRRGRRRQRGGVRLSDCKNDVVRLLKKRRAAGKRSVSLETSSAHMAETVAFSVHFSGKKPIRRANSYSGGDMSIFQITRYASK</sequence>
<dbReference type="WBParaSite" id="nRc.2.0.1.t46186-RA">
    <property type="protein sequence ID" value="nRc.2.0.1.t46186-RA"/>
    <property type="gene ID" value="nRc.2.0.1.g46186"/>
</dbReference>
<accession>A0A915L8W0</accession>
<organism evidence="2 3">
    <name type="scientific">Romanomermis culicivorax</name>
    <name type="common">Nematode worm</name>
    <dbReference type="NCBI Taxonomy" id="13658"/>
    <lineage>
        <taxon>Eukaryota</taxon>
        <taxon>Metazoa</taxon>
        <taxon>Ecdysozoa</taxon>
        <taxon>Nematoda</taxon>
        <taxon>Enoplea</taxon>
        <taxon>Dorylaimia</taxon>
        <taxon>Mermithida</taxon>
        <taxon>Mermithoidea</taxon>
        <taxon>Mermithidae</taxon>
        <taxon>Romanomermis</taxon>
    </lineage>
</organism>
<proteinExistence type="predicted"/>
<evidence type="ECO:0000313" key="3">
    <source>
        <dbReference type="WBParaSite" id="nRc.2.0.1.t46186-RA"/>
    </source>
</evidence>
<protein>
    <submittedName>
        <fullName evidence="3">Uncharacterized protein</fullName>
    </submittedName>
</protein>
<evidence type="ECO:0000256" key="1">
    <source>
        <dbReference type="SAM" id="MobiDB-lite"/>
    </source>
</evidence>